<dbReference type="Proteomes" id="UP001444071">
    <property type="component" value="Unassembled WGS sequence"/>
</dbReference>
<keyword evidence="2" id="KW-1185">Reference proteome</keyword>
<sequence>MKWRICGKDFKCCFSIQSDRLSYFAKQNGQKICSVIIIGYFGEVYQKVLIKFVICGQNLKRFKGYKYFWKALYILSVERHKACIQIRLKQATSLLLIFSHSSIKHAYWQKLNVLMHSYSCRISHHTHTHTHTHTAQ</sequence>
<comment type="caution">
    <text evidence="1">The sequence shown here is derived from an EMBL/GenBank/DDBJ whole genome shotgun (WGS) entry which is preliminary data.</text>
</comment>
<protein>
    <submittedName>
        <fullName evidence="1">Uncharacterized protein</fullName>
    </submittedName>
</protein>
<name>A0ABV0VTH0_9TELE</name>
<accession>A0ABV0VTH0</accession>
<gene>
    <name evidence="1" type="ORF">XENORESO_019113</name>
</gene>
<evidence type="ECO:0000313" key="1">
    <source>
        <dbReference type="EMBL" id="MEQ2260520.1"/>
    </source>
</evidence>
<organism evidence="1 2">
    <name type="scientific">Xenotaenia resolanae</name>
    <dbReference type="NCBI Taxonomy" id="208358"/>
    <lineage>
        <taxon>Eukaryota</taxon>
        <taxon>Metazoa</taxon>
        <taxon>Chordata</taxon>
        <taxon>Craniata</taxon>
        <taxon>Vertebrata</taxon>
        <taxon>Euteleostomi</taxon>
        <taxon>Actinopterygii</taxon>
        <taxon>Neopterygii</taxon>
        <taxon>Teleostei</taxon>
        <taxon>Neoteleostei</taxon>
        <taxon>Acanthomorphata</taxon>
        <taxon>Ovalentaria</taxon>
        <taxon>Atherinomorphae</taxon>
        <taxon>Cyprinodontiformes</taxon>
        <taxon>Goodeidae</taxon>
        <taxon>Xenotaenia</taxon>
    </lineage>
</organism>
<proteinExistence type="predicted"/>
<reference evidence="1 2" key="1">
    <citation type="submission" date="2021-06" db="EMBL/GenBank/DDBJ databases">
        <authorList>
            <person name="Palmer J.M."/>
        </authorList>
    </citation>
    <scope>NUCLEOTIDE SEQUENCE [LARGE SCALE GENOMIC DNA]</scope>
    <source>
        <strain evidence="1 2">XR_2019</strain>
        <tissue evidence="1">Muscle</tissue>
    </source>
</reference>
<dbReference type="EMBL" id="JAHRIM010010708">
    <property type="protein sequence ID" value="MEQ2260520.1"/>
    <property type="molecule type" value="Genomic_DNA"/>
</dbReference>
<evidence type="ECO:0000313" key="2">
    <source>
        <dbReference type="Proteomes" id="UP001444071"/>
    </source>
</evidence>